<sequence length="155" mass="17718">MMRLPPGQISPSTAFRRTVYTTIKLFPLLQEDGAESRLAQNSTTQTTPEKLLTNSVYLFVSLRQDRIWEFGAEEKVFDIRRVIVEWFKVDQQPMDLDCESEIMKSDEEITRGDKPSGTSGSNHNHYTSMQHASSEEDYSVAVGSSKDDDFIPEKF</sequence>
<evidence type="ECO:0000256" key="1">
    <source>
        <dbReference type="SAM" id="MobiDB-lite"/>
    </source>
</evidence>
<feature type="compositionally biased region" description="Basic and acidic residues" evidence="1">
    <location>
        <begin position="105"/>
        <end position="114"/>
    </location>
</feature>
<comment type="caution">
    <text evidence="2">The sequence shown here is derived from an EMBL/GenBank/DDBJ whole genome shotgun (WGS) entry which is preliminary data.</text>
</comment>
<dbReference type="Proteomes" id="UP001458880">
    <property type="component" value="Unassembled WGS sequence"/>
</dbReference>
<proteinExistence type="predicted"/>
<organism evidence="2 3">
    <name type="scientific">Popillia japonica</name>
    <name type="common">Japanese beetle</name>
    <dbReference type="NCBI Taxonomy" id="7064"/>
    <lineage>
        <taxon>Eukaryota</taxon>
        <taxon>Metazoa</taxon>
        <taxon>Ecdysozoa</taxon>
        <taxon>Arthropoda</taxon>
        <taxon>Hexapoda</taxon>
        <taxon>Insecta</taxon>
        <taxon>Pterygota</taxon>
        <taxon>Neoptera</taxon>
        <taxon>Endopterygota</taxon>
        <taxon>Coleoptera</taxon>
        <taxon>Polyphaga</taxon>
        <taxon>Scarabaeiformia</taxon>
        <taxon>Scarabaeidae</taxon>
        <taxon>Rutelinae</taxon>
        <taxon>Popillia</taxon>
    </lineage>
</organism>
<evidence type="ECO:0000313" key="3">
    <source>
        <dbReference type="Proteomes" id="UP001458880"/>
    </source>
</evidence>
<accession>A0AAW1JGE9</accession>
<feature type="compositionally biased region" description="Basic and acidic residues" evidence="1">
    <location>
        <begin position="145"/>
        <end position="155"/>
    </location>
</feature>
<protein>
    <submittedName>
        <fullName evidence="2">Uncharacterized protein</fullName>
    </submittedName>
</protein>
<reference evidence="2 3" key="1">
    <citation type="journal article" date="2024" name="BMC Genomics">
        <title>De novo assembly and annotation of Popillia japonica's genome with initial clues to its potential as an invasive pest.</title>
        <authorList>
            <person name="Cucini C."/>
            <person name="Boschi S."/>
            <person name="Funari R."/>
            <person name="Cardaioli E."/>
            <person name="Iannotti N."/>
            <person name="Marturano G."/>
            <person name="Paoli F."/>
            <person name="Bruttini M."/>
            <person name="Carapelli A."/>
            <person name="Frati F."/>
            <person name="Nardi F."/>
        </authorList>
    </citation>
    <scope>NUCLEOTIDE SEQUENCE [LARGE SCALE GENOMIC DNA]</scope>
    <source>
        <strain evidence="2">DMR45628</strain>
    </source>
</reference>
<name>A0AAW1JGE9_POPJA</name>
<dbReference type="EMBL" id="JASPKY010000400">
    <property type="protein sequence ID" value="KAK9702084.1"/>
    <property type="molecule type" value="Genomic_DNA"/>
</dbReference>
<gene>
    <name evidence="2" type="ORF">QE152_g30162</name>
</gene>
<dbReference type="AlphaFoldDB" id="A0AAW1JGE9"/>
<evidence type="ECO:0000313" key="2">
    <source>
        <dbReference type="EMBL" id="KAK9702084.1"/>
    </source>
</evidence>
<keyword evidence="3" id="KW-1185">Reference proteome</keyword>
<feature type="region of interest" description="Disordered" evidence="1">
    <location>
        <begin position="105"/>
        <end position="155"/>
    </location>
</feature>
<feature type="compositionally biased region" description="Polar residues" evidence="1">
    <location>
        <begin position="116"/>
        <end position="132"/>
    </location>
</feature>